<dbReference type="EMBL" id="ML733396">
    <property type="protein sequence ID" value="KAB8225114.1"/>
    <property type="molecule type" value="Genomic_DNA"/>
</dbReference>
<sequence length="190" mass="20586">MFLLLLILSIISPLALGAFPVIDNFPCDLGEIADTGCKGPKDCLYPHPSDCSRFVQCNEERIAYDMPCAPGDLEWDDATKECTYPELANCQRGSQKTLSHEPTILSPPKNGVLRVDFICPLAEIQNGCDDVLGAGCLYASPDSCTSYIQCVDEVAYQVPCEAGGAWGSGTVWDDLVKACVEPKEDNRCTP</sequence>
<dbReference type="InterPro" id="IPR002557">
    <property type="entry name" value="Chitin-bd_dom"/>
</dbReference>
<evidence type="ECO:0000313" key="9">
    <source>
        <dbReference type="Proteomes" id="UP000326799"/>
    </source>
</evidence>
<feature type="signal peptide" evidence="6">
    <location>
        <begin position="1"/>
        <end position="17"/>
    </location>
</feature>
<evidence type="ECO:0000256" key="5">
    <source>
        <dbReference type="ARBA" id="ARBA00023180"/>
    </source>
</evidence>
<keyword evidence="3" id="KW-0677">Repeat</keyword>
<evidence type="ECO:0000256" key="2">
    <source>
        <dbReference type="ARBA" id="ARBA00022729"/>
    </source>
</evidence>
<keyword evidence="4" id="KW-1015">Disulfide bond</keyword>
<dbReference type="InterPro" id="IPR036508">
    <property type="entry name" value="Chitin-bd_dom_sf"/>
</dbReference>
<evidence type="ECO:0000259" key="7">
    <source>
        <dbReference type="PROSITE" id="PS50940"/>
    </source>
</evidence>
<keyword evidence="5" id="KW-0325">Glycoprotein</keyword>
<dbReference type="SMART" id="SM00494">
    <property type="entry name" value="ChtBD2"/>
    <property type="match status" value="2"/>
</dbReference>
<dbReference type="GO" id="GO:0005576">
    <property type="term" value="C:extracellular region"/>
    <property type="evidence" value="ECO:0007669"/>
    <property type="project" value="InterPro"/>
</dbReference>
<evidence type="ECO:0000256" key="6">
    <source>
        <dbReference type="SAM" id="SignalP"/>
    </source>
</evidence>
<keyword evidence="1" id="KW-0147">Chitin-binding</keyword>
<dbReference type="PANTHER" id="PTHR23301">
    <property type="entry name" value="CHITIN BINDING PERITROPHIN-A"/>
    <property type="match status" value="1"/>
</dbReference>
<keyword evidence="9" id="KW-1185">Reference proteome</keyword>
<dbReference type="InterPro" id="IPR051940">
    <property type="entry name" value="Chitin_bind-dev_reg"/>
</dbReference>
<dbReference type="Gene3D" id="2.170.140.10">
    <property type="entry name" value="Chitin binding domain"/>
    <property type="match status" value="2"/>
</dbReference>
<reference evidence="8 9" key="1">
    <citation type="submission" date="2019-04" db="EMBL/GenBank/DDBJ databases">
        <title>Fungal friends and foes A comparative genomics study of 23 Aspergillus species from section Flavi.</title>
        <authorList>
            <consortium name="DOE Joint Genome Institute"/>
            <person name="Kjaerbolling I."/>
            <person name="Vesth T.C."/>
            <person name="Frisvad J.C."/>
            <person name="Nybo J.L."/>
            <person name="Theobald S."/>
            <person name="Kildgaard S."/>
            <person name="Petersen T.I."/>
            <person name="Kuo A."/>
            <person name="Sato A."/>
            <person name="Lyhne E.K."/>
            <person name="Kogle M.E."/>
            <person name="Wiebenga A."/>
            <person name="Kun R.S."/>
            <person name="Lubbers R.J."/>
            <person name="Makela M.R."/>
            <person name="Barry K."/>
            <person name="Chovatia M."/>
            <person name="Clum A."/>
            <person name="Daum C."/>
            <person name="Haridas S."/>
            <person name="He G."/>
            <person name="LaButti K."/>
            <person name="Lipzen A."/>
            <person name="Mondo S."/>
            <person name="Pangilinan J."/>
            <person name="Riley R."/>
            <person name="Salamov A."/>
            <person name="Simmons B.A."/>
            <person name="Magnuson J.K."/>
            <person name="Henrissat B."/>
            <person name="Mortensen U.H."/>
            <person name="Larsen T.O."/>
            <person name="De vries R.P."/>
            <person name="Grigoriev I.V."/>
            <person name="Machida M."/>
            <person name="Baker S.E."/>
            <person name="Andersen M.R."/>
        </authorList>
    </citation>
    <scope>NUCLEOTIDE SEQUENCE [LARGE SCALE GENOMIC DNA]</scope>
    <source>
        <strain evidence="8 9">CBS 126849</strain>
    </source>
</reference>
<dbReference type="PANTHER" id="PTHR23301:SF0">
    <property type="entry name" value="CHITIN-BINDING TYPE-2 DOMAIN-CONTAINING PROTEIN-RELATED"/>
    <property type="match status" value="1"/>
</dbReference>
<dbReference type="PROSITE" id="PS50940">
    <property type="entry name" value="CHIT_BIND_II"/>
    <property type="match status" value="2"/>
</dbReference>
<feature type="domain" description="Chitin-binding type-2" evidence="7">
    <location>
        <begin position="34"/>
        <end position="92"/>
    </location>
</feature>
<dbReference type="Proteomes" id="UP000326799">
    <property type="component" value="Unassembled WGS sequence"/>
</dbReference>
<feature type="chain" id="PRO_5025065939" description="Chitin-binding type-2 domain-containing protein" evidence="6">
    <location>
        <begin position="18"/>
        <end position="190"/>
    </location>
</feature>
<keyword evidence="2 6" id="KW-0732">Signal</keyword>
<dbReference type="Pfam" id="PF01607">
    <property type="entry name" value="CBM_14"/>
    <property type="match status" value="2"/>
</dbReference>
<dbReference type="SUPFAM" id="SSF57625">
    <property type="entry name" value="Invertebrate chitin-binding proteins"/>
    <property type="match status" value="2"/>
</dbReference>
<gene>
    <name evidence="8" type="ORF">BDV33DRAFT_198957</name>
</gene>
<accession>A0A5N6F8P4</accession>
<organism evidence="8 9">
    <name type="scientific">Aspergillus novoparasiticus</name>
    <dbReference type="NCBI Taxonomy" id="986946"/>
    <lineage>
        <taxon>Eukaryota</taxon>
        <taxon>Fungi</taxon>
        <taxon>Dikarya</taxon>
        <taxon>Ascomycota</taxon>
        <taxon>Pezizomycotina</taxon>
        <taxon>Eurotiomycetes</taxon>
        <taxon>Eurotiomycetidae</taxon>
        <taxon>Eurotiales</taxon>
        <taxon>Aspergillaceae</taxon>
        <taxon>Aspergillus</taxon>
        <taxon>Aspergillus subgen. Circumdati</taxon>
    </lineage>
</organism>
<dbReference type="AlphaFoldDB" id="A0A5N6F8P4"/>
<protein>
    <recommendedName>
        <fullName evidence="7">Chitin-binding type-2 domain-containing protein</fullName>
    </recommendedName>
</protein>
<feature type="domain" description="Chitin-binding type-2" evidence="7">
    <location>
        <begin position="125"/>
        <end position="190"/>
    </location>
</feature>
<evidence type="ECO:0000256" key="1">
    <source>
        <dbReference type="ARBA" id="ARBA00022669"/>
    </source>
</evidence>
<evidence type="ECO:0000256" key="4">
    <source>
        <dbReference type="ARBA" id="ARBA00023157"/>
    </source>
</evidence>
<proteinExistence type="predicted"/>
<dbReference type="GO" id="GO:0008061">
    <property type="term" value="F:chitin binding"/>
    <property type="evidence" value="ECO:0007669"/>
    <property type="project" value="UniProtKB-KW"/>
</dbReference>
<evidence type="ECO:0000313" key="8">
    <source>
        <dbReference type="EMBL" id="KAB8225114.1"/>
    </source>
</evidence>
<evidence type="ECO:0000256" key="3">
    <source>
        <dbReference type="ARBA" id="ARBA00022737"/>
    </source>
</evidence>
<name>A0A5N6F8P4_9EURO</name>